<evidence type="ECO:0000313" key="3">
    <source>
        <dbReference type="Proteomes" id="UP001300763"/>
    </source>
</evidence>
<reference evidence="2 3" key="1">
    <citation type="submission" date="2023-02" db="EMBL/GenBank/DDBJ databases">
        <title>Genome sequencing required for Actinomycetospora new species description.</title>
        <authorList>
            <person name="Saimee Y."/>
            <person name="Duangmal K."/>
        </authorList>
    </citation>
    <scope>NUCLEOTIDE SEQUENCE [LARGE SCALE GENOMIC DNA]</scope>
    <source>
        <strain evidence="2 3">DW7H6</strain>
    </source>
</reference>
<feature type="compositionally biased region" description="Low complexity" evidence="1">
    <location>
        <begin position="63"/>
        <end position="73"/>
    </location>
</feature>
<comment type="caution">
    <text evidence="2">The sequence shown here is derived from an EMBL/GenBank/DDBJ whole genome shotgun (WGS) entry which is preliminary data.</text>
</comment>
<sequence>MGRHDRHDTTSTPAASGSRQDSTQDRTQDRPAPRRIALAVRQTIPAPPAPLPGSDATTLTIRPFGPAGPTVTPGPAPRVDGAGPIPTAGPPARLSRRERRAAKQEQAERAALAARLSRAQRRTRQVAAWGTPPVPAPRSADPSSTSGPLAVDALRAARPPGAGVFVPTQRS</sequence>
<accession>A0ABT5SVK7</accession>
<feature type="compositionally biased region" description="Basic and acidic residues" evidence="1">
    <location>
        <begin position="22"/>
        <end position="32"/>
    </location>
</feature>
<feature type="region of interest" description="Disordered" evidence="1">
    <location>
        <begin position="1"/>
        <end position="148"/>
    </location>
</feature>
<feature type="compositionally biased region" description="Low complexity" evidence="1">
    <location>
        <begin position="81"/>
        <end position="92"/>
    </location>
</feature>
<protein>
    <submittedName>
        <fullName evidence="2">Uncharacterized protein</fullName>
    </submittedName>
</protein>
<dbReference type="RefSeq" id="WP_274201363.1">
    <property type="nucleotide sequence ID" value="NZ_JAQZAO010000006.1"/>
</dbReference>
<feature type="compositionally biased region" description="Polar residues" evidence="1">
    <location>
        <begin position="10"/>
        <end position="21"/>
    </location>
</feature>
<gene>
    <name evidence="2" type="ORF">PGB27_15975</name>
</gene>
<dbReference type="EMBL" id="JAQZAO010000006">
    <property type="protein sequence ID" value="MDD7966834.1"/>
    <property type="molecule type" value="Genomic_DNA"/>
</dbReference>
<dbReference type="Proteomes" id="UP001300763">
    <property type="component" value="Unassembled WGS sequence"/>
</dbReference>
<name>A0ABT5SVK7_9PSEU</name>
<keyword evidence="3" id="KW-1185">Reference proteome</keyword>
<organism evidence="2 3">
    <name type="scientific">Actinomycetospora lemnae</name>
    <dbReference type="NCBI Taxonomy" id="3019891"/>
    <lineage>
        <taxon>Bacteria</taxon>
        <taxon>Bacillati</taxon>
        <taxon>Actinomycetota</taxon>
        <taxon>Actinomycetes</taxon>
        <taxon>Pseudonocardiales</taxon>
        <taxon>Pseudonocardiaceae</taxon>
        <taxon>Actinomycetospora</taxon>
    </lineage>
</organism>
<proteinExistence type="predicted"/>
<evidence type="ECO:0000256" key="1">
    <source>
        <dbReference type="SAM" id="MobiDB-lite"/>
    </source>
</evidence>
<evidence type="ECO:0000313" key="2">
    <source>
        <dbReference type="EMBL" id="MDD7966834.1"/>
    </source>
</evidence>